<name>A0A1J5ITR2_9BACT</name>
<dbReference type="Pfam" id="PF13596">
    <property type="entry name" value="PAS_10"/>
    <property type="match status" value="1"/>
</dbReference>
<sequence>MIGKLPENILDAVLETIPVELSILSADDKVLGWNKHNTRLFFRPEGALGRDVHDCHPFKSIDKVDQILAEMKAGTRDKATFWIDFRAQPEMPVRKVLIEFFALRDADGAYLGCMEVGQDITEHQTITGEKRLLDDK</sequence>
<dbReference type="AlphaFoldDB" id="A0A1J5ITR2"/>
<dbReference type="InterPro" id="IPR035965">
    <property type="entry name" value="PAS-like_dom_sf"/>
</dbReference>
<evidence type="ECO:0000313" key="1">
    <source>
        <dbReference type="EMBL" id="OIP95670.1"/>
    </source>
</evidence>
<comment type="caution">
    <text evidence="1">The sequence shown here is derived from an EMBL/GenBank/DDBJ whole genome shotgun (WGS) entry which is preliminary data.</text>
</comment>
<evidence type="ECO:0000313" key="2">
    <source>
        <dbReference type="Proteomes" id="UP000183245"/>
    </source>
</evidence>
<gene>
    <name evidence="1" type="ORF">AUK40_05850</name>
</gene>
<dbReference type="NCBIfam" id="TIGR00229">
    <property type="entry name" value="sensory_box"/>
    <property type="match status" value="1"/>
</dbReference>
<dbReference type="STRING" id="1817892.AUK40_05850"/>
<dbReference type="SUPFAM" id="SSF55785">
    <property type="entry name" value="PYP-like sensor domain (PAS domain)"/>
    <property type="match status" value="1"/>
</dbReference>
<dbReference type="Gene3D" id="3.30.450.20">
    <property type="entry name" value="PAS domain"/>
    <property type="match status" value="1"/>
</dbReference>
<protein>
    <recommendedName>
        <fullName evidence="3">PAC domain-containing protein</fullName>
    </recommendedName>
</protein>
<reference evidence="1 2" key="1">
    <citation type="journal article" date="2016" name="Environ. Microbiol.">
        <title>Genomic resolution of a cold subsurface aquifer community provides metabolic insights for novel microbes adapted to high CO concentrations.</title>
        <authorList>
            <person name="Probst A.J."/>
            <person name="Castelle C.J."/>
            <person name="Singh A."/>
            <person name="Brown C.T."/>
            <person name="Anantharaman K."/>
            <person name="Sharon I."/>
            <person name="Hug L.A."/>
            <person name="Burstein D."/>
            <person name="Emerson J.B."/>
            <person name="Thomas B.C."/>
            <person name="Banfield J.F."/>
        </authorList>
    </citation>
    <scope>NUCLEOTIDE SEQUENCE [LARGE SCALE GENOMIC DNA]</scope>
    <source>
        <strain evidence="1">CG2_30_54_11</strain>
    </source>
</reference>
<accession>A0A1J5ITR2</accession>
<organism evidence="1 2">
    <name type="scientific">Candidatus Wirthbacteria bacterium CG2_30_54_11</name>
    <dbReference type="NCBI Taxonomy" id="1817892"/>
    <lineage>
        <taxon>Bacteria</taxon>
        <taxon>Candidatus Wirthbacteria</taxon>
    </lineage>
</organism>
<proteinExistence type="predicted"/>
<dbReference type="Proteomes" id="UP000183245">
    <property type="component" value="Unassembled WGS sequence"/>
</dbReference>
<evidence type="ECO:0008006" key="3">
    <source>
        <dbReference type="Google" id="ProtNLM"/>
    </source>
</evidence>
<dbReference type="InterPro" id="IPR000014">
    <property type="entry name" value="PAS"/>
</dbReference>
<dbReference type="EMBL" id="MNZT01000106">
    <property type="protein sequence ID" value="OIP95670.1"/>
    <property type="molecule type" value="Genomic_DNA"/>
</dbReference>